<dbReference type="STRING" id="1797589.A2784_05200"/>
<sequence length="272" mass="29352">MSNEETRLTRRDFLKVAGRTGAGAAVAVAAAAGGFEVGKVRERERLGDFKIVDMAPRFDEGKGIVAPPVLPIDRFTFEARVRLDPFGGKGPQTRYVFRQPSRDSGIDVGLFIHGGEGVGDGQTGILQAAFWDSKGPQGLSTEPVVNAGLWYHLAMVKDRGRVKLFVDGAQVASRSYDGSSPSYGSDGLVLGSEISSNLGRSLMGEMNWVRVSDNARYGDDFSPLLPMKKLEVDEHTVALWDLQGSLRDSSGHGHDVKPVNPLMEFTVVVDAS</sequence>
<dbReference type="InterPro" id="IPR013320">
    <property type="entry name" value="ConA-like_dom_sf"/>
</dbReference>
<name>A0A1G1VQ87_9BACT</name>
<dbReference type="SUPFAM" id="SSF49899">
    <property type="entry name" value="Concanavalin A-like lectins/glucanases"/>
    <property type="match status" value="1"/>
</dbReference>
<gene>
    <name evidence="4" type="ORF">A2784_05200</name>
</gene>
<keyword evidence="1" id="KW-0732">Signal</keyword>
<keyword evidence="2" id="KW-1015">Disulfide bond</keyword>
<organism evidence="4 5">
    <name type="scientific">Candidatus Chisholmbacteria bacterium RIFCSPHIGHO2_01_FULL_48_12</name>
    <dbReference type="NCBI Taxonomy" id="1797589"/>
    <lineage>
        <taxon>Bacteria</taxon>
        <taxon>Candidatus Chisholmiibacteriota</taxon>
    </lineage>
</organism>
<evidence type="ECO:0000313" key="5">
    <source>
        <dbReference type="Proteomes" id="UP000177324"/>
    </source>
</evidence>
<dbReference type="PROSITE" id="PS51318">
    <property type="entry name" value="TAT"/>
    <property type="match status" value="1"/>
</dbReference>
<protein>
    <recommendedName>
        <fullName evidence="3">LamG-like jellyroll fold domain-containing protein</fullName>
    </recommendedName>
</protein>
<evidence type="ECO:0000313" key="4">
    <source>
        <dbReference type="EMBL" id="OGY17568.1"/>
    </source>
</evidence>
<dbReference type="Gene3D" id="2.60.120.200">
    <property type="match status" value="1"/>
</dbReference>
<dbReference type="AlphaFoldDB" id="A0A1G1VQ87"/>
<dbReference type="EMBL" id="MHCH01000019">
    <property type="protein sequence ID" value="OGY17568.1"/>
    <property type="molecule type" value="Genomic_DNA"/>
</dbReference>
<reference evidence="4 5" key="1">
    <citation type="journal article" date="2016" name="Nat. Commun.">
        <title>Thousands of microbial genomes shed light on interconnected biogeochemical processes in an aquifer system.</title>
        <authorList>
            <person name="Anantharaman K."/>
            <person name="Brown C.T."/>
            <person name="Hug L.A."/>
            <person name="Sharon I."/>
            <person name="Castelle C.J."/>
            <person name="Probst A.J."/>
            <person name="Thomas B.C."/>
            <person name="Singh A."/>
            <person name="Wilkins M.J."/>
            <person name="Karaoz U."/>
            <person name="Brodie E.L."/>
            <person name="Williams K.H."/>
            <person name="Hubbard S.S."/>
            <person name="Banfield J.F."/>
        </authorList>
    </citation>
    <scope>NUCLEOTIDE SEQUENCE [LARGE SCALE GENOMIC DNA]</scope>
</reference>
<dbReference type="InterPro" id="IPR006558">
    <property type="entry name" value="LamG-like"/>
</dbReference>
<feature type="domain" description="LamG-like jellyroll fold" evidence="3">
    <location>
        <begin position="73"/>
        <end position="219"/>
    </location>
</feature>
<comment type="caution">
    <text evidence="4">The sequence shown here is derived from an EMBL/GenBank/DDBJ whole genome shotgun (WGS) entry which is preliminary data.</text>
</comment>
<evidence type="ECO:0000259" key="3">
    <source>
        <dbReference type="SMART" id="SM00560"/>
    </source>
</evidence>
<dbReference type="InterPro" id="IPR006311">
    <property type="entry name" value="TAT_signal"/>
</dbReference>
<dbReference type="Proteomes" id="UP000177324">
    <property type="component" value="Unassembled WGS sequence"/>
</dbReference>
<dbReference type="SMART" id="SM00560">
    <property type="entry name" value="LamGL"/>
    <property type="match status" value="1"/>
</dbReference>
<accession>A0A1G1VQ87</accession>
<evidence type="ECO:0000256" key="1">
    <source>
        <dbReference type="ARBA" id="ARBA00022729"/>
    </source>
</evidence>
<evidence type="ECO:0000256" key="2">
    <source>
        <dbReference type="ARBA" id="ARBA00023157"/>
    </source>
</evidence>
<dbReference type="Pfam" id="PF13385">
    <property type="entry name" value="Laminin_G_3"/>
    <property type="match status" value="1"/>
</dbReference>
<proteinExistence type="predicted"/>